<keyword evidence="1" id="KW-0732">Signal</keyword>
<name>A0ABS6FRN1_9BACL</name>
<proteinExistence type="predicted"/>
<evidence type="ECO:0000313" key="3">
    <source>
        <dbReference type="Proteomes" id="UP000743001"/>
    </source>
</evidence>
<dbReference type="RefSeq" id="WP_216478357.1">
    <property type="nucleotide sequence ID" value="NZ_JAHLQJ010000006.1"/>
</dbReference>
<gene>
    <name evidence="2" type="ORF">KQJ23_08155</name>
</gene>
<feature type="signal peptide" evidence="1">
    <location>
        <begin position="1"/>
        <end position="22"/>
    </location>
</feature>
<dbReference type="EMBL" id="JAHLQJ010000006">
    <property type="protein sequence ID" value="MBU5671790.1"/>
    <property type="molecule type" value="Genomic_DNA"/>
</dbReference>
<evidence type="ECO:0000256" key="1">
    <source>
        <dbReference type="SAM" id="SignalP"/>
    </source>
</evidence>
<dbReference type="Proteomes" id="UP000743001">
    <property type="component" value="Unassembled WGS sequence"/>
</dbReference>
<feature type="chain" id="PRO_5046506167" evidence="1">
    <location>
        <begin position="23"/>
        <end position="299"/>
    </location>
</feature>
<keyword evidence="3" id="KW-1185">Reference proteome</keyword>
<comment type="caution">
    <text evidence="2">The sequence shown here is derived from an EMBL/GenBank/DDBJ whole genome shotgun (WGS) entry which is preliminary data.</text>
</comment>
<organism evidence="2 3">
    <name type="scientific">Paenibacillus brevis</name>
    <dbReference type="NCBI Taxonomy" id="2841508"/>
    <lineage>
        <taxon>Bacteria</taxon>
        <taxon>Bacillati</taxon>
        <taxon>Bacillota</taxon>
        <taxon>Bacilli</taxon>
        <taxon>Bacillales</taxon>
        <taxon>Paenibacillaceae</taxon>
        <taxon>Paenibacillus</taxon>
    </lineage>
</organism>
<accession>A0ABS6FRN1</accession>
<sequence>MKKILSIIFACSFFVYSGISYASPVSNGVDTKQLQEKVKLEQSIMSESKIPLQKVTIDPNNSAEVELTINDYDVLPETANDIREFAGKVQNGELASGEISLFVPAVSLSAVGGSTTREYVGYKNKLYREEVVVYVSSSNPSEIGKTTKEKWADYVKKIITGTVNYYIDKALDSYTLDSWSMSKIFLTAIPTQVPATSDITHFAVFNQTVAKKNTYIQINDGIKNVWAFGYASESGSVYWQNYRLVQGYGLINDQDTPVVSKTLPNYNKGDEKAWQWYVQGGVTERFSNYKYGGVVFNAI</sequence>
<reference evidence="2 3" key="1">
    <citation type="submission" date="2021-06" db="EMBL/GenBank/DDBJ databases">
        <authorList>
            <person name="Sun Q."/>
            <person name="Li D."/>
        </authorList>
    </citation>
    <scope>NUCLEOTIDE SEQUENCE [LARGE SCALE GENOMIC DNA]</scope>
    <source>
        <strain evidence="2 3">MSJ-6</strain>
    </source>
</reference>
<evidence type="ECO:0000313" key="2">
    <source>
        <dbReference type="EMBL" id="MBU5671790.1"/>
    </source>
</evidence>
<protein>
    <submittedName>
        <fullName evidence="2">Uncharacterized protein</fullName>
    </submittedName>
</protein>